<dbReference type="EMBL" id="JACCBW010000001">
    <property type="protein sequence ID" value="NYE35582.1"/>
    <property type="molecule type" value="Genomic_DNA"/>
</dbReference>
<dbReference type="AlphaFoldDB" id="A0A7Y9H0C2"/>
<dbReference type="Proteomes" id="UP000549911">
    <property type="component" value="Unassembled WGS sequence"/>
</dbReference>
<feature type="compositionally biased region" description="Basic and acidic residues" evidence="1">
    <location>
        <begin position="28"/>
        <end position="47"/>
    </location>
</feature>
<evidence type="ECO:0000313" key="4">
    <source>
        <dbReference type="Proteomes" id="UP000549911"/>
    </source>
</evidence>
<feature type="compositionally biased region" description="Pro residues" evidence="1">
    <location>
        <begin position="115"/>
        <end position="125"/>
    </location>
</feature>
<sequence length="133" mass="13662">MSDDDQTQPVRPQAPDPTPDAAVPTGPVERRGFRERLRSVRRSDGDRAYSLGALVASALAGIIVGGMGMATLHAVTDDGPGGGPGDRGRWTQHREDRGDGDGPGPGRDGMRGGQPGPPGQTPTTPPEDEGSAS</sequence>
<gene>
    <name evidence="3" type="ORF">F4692_000686</name>
</gene>
<reference evidence="3 4" key="1">
    <citation type="submission" date="2020-07" db="EMBL/GenBank/DDBJ databases">
        <authorList>
            <person name="Partida-Martinez L."/>
            <person name="Huntemann M."/>
            <person name="Clum A."/>
            <person name="Wang J."/>
            <person name="Palaniappan K."/>
            <person name="Ritter S."/>
            <person name="Chen I.-M."/>
            <person name="Stamatis D."/>
            <person name="Reddy T."/>
            <person name="O'Malley R."/>
            <person name="Daum C."/>
            <person name="Shapiro N."/>
            <person name="Ivanova N."/>
            <person name="Kyrpides N."/>
            <person name="Woyke T."/>
        </authorList>
    </citation>
    <scope>NUCLEOTIDE SEQUENCE [LARGE SCALE GENOMIC DNA]</scope>
    <source>
        <strain evidence="3 4">AT2.17</strain>
    </source>
</reference>
<proteinExistence type="predicted"/>
<evidence type="ECO:0000256" key="2">
    <source>
        <dbReference type="SAM" id="Phobius"/>
    </source>
</evidence>
<dbReference type="RefSeq" id="WP_179618217.1">
    <property type="nucleotide sequence ID" value="NZ_JACCBW010000001.1"/>
</dbReference>
<accession>A0A7Y9H0C2</accession>
<feature type="region of interest" description="Disordered" evidence="1">
    <location>
        <begin position="1"/>
        <end position="49"/>
    </location>
</feature>
<keyword evidence="2" id="KW-1133">Transmembrane helix</keyword>
<feature type="compositionally biased region" description="Gly residues" evidence="1">
    <location>
        <begin position="101"/>
        <end position="114"/>
    </location>
</feature>
<protein>
    <submittedName>
        <fullName evidence="3">Uncharacterized protein</fullName>
    </submittedName>
</protein>
<keyword evidence="2" id="KW-0812">Transmembrane</keyword>
<evidence type="ECO:0000313" key="3">
    <source>
        <dbReference type="EMBL" id="NYE35582.1"/>
    </source>
</evidence>
<organism evidence="3 4">
    <name type="scientific">Nocardioides cavernae</name>
    <dbReference type="NCBI Taxonomy" id="1921566"/>
    <lineage>
        <taxon>Bacteria</taxon>
        <taxon>Bacillati</taxon>
        <taxon>Actinomycetota</taxon>
        <taxon>Actinomycetes</taxon>
        <taxon>Propionibacteriales</taxon>
        <taxon>Nocardioidaceae</taxon>
        <taxon>Nocardioides</taxon>
    </lineage>
</organism>
<name>A0A7Y9H0C2_9ACTN</name>
<reference evidence="3 4" key="2">
    <citation type="submission" date="2020-08" db="EMBL/GenBank/DDBJ databases">
        <title>The Agave Microbiome: Exploring the role of microbial communities in plant adaptations to desert environments.</title>
        <authorList>
            <person name="Partida-Martinez L.P."/>
        </authorList>
    </citation>
    <scope>NUCLEOTIDE SEQUENCE [LARGE SCALE GENOMIC DNA]</scope>
    <source>
        <strain evidence="3 4">AT2.17</strain>
    </source>
</reference>
<feature type="region of interest" description="Disordered" evidence="1">
    <location>
        <begin position="72"/>
        <end position="133"/>
    </location>
</feature>
<feature type="compositionally biased region" description="Basic and acidic residues" evidence="1">
    <location>
        <begin position="86"/>
        <end position="100"/>
    </location>
</feature>
<keyword evidence="4" id="KW-1185">Reference proteome</keyword>
<comment type="caution">
    <text evidence="3">The sequence shown here is derived from an EMBL/GenBank/DDBJ whole genome shotgun (WGS) entry which is preliminary data.</text>
</comment>
<feature type="transmembrane region" description="Helical" evidence="2">
    <location>
        <begin position="48"/>
        <end position="70"/>
    </location>
</feature>
<evidence type="ECO:0000256" key="1">
    <source>
        <dbReference type="SAM" id="MobiDB-lite"/>
    </source>
</evidence>
<keyword evidence="2" id="KW-0472">Membrane</keyword>